<evidence type="ECO:0000256" key="1">
    <source>
        <dbReference type="SAM" id="Phobius"/>
    </source>
</evidence>
<name>A0ABY8BMG5_AFICR</name>
<feature type="transmembrane region" description="Helical" evidence="1">
    <location>
        <begin position="16"/>
        <end position="36"/>
    </location>
</feature>
<keyword evidence="1" id="KW-0472">Membrane</keyword>
<keyword evidence="3" id="KW-1185">Reference proteome</keyword>
<accession>A0ABY8BMG5</accession>
<evidence type="ECO:0000313" key="2">
    <source>
        <dbReference type="EMBL" id="WEF50681.1"/>
    </source>
</evidence>
<dbReference type="EMBL" id="CP113162">
    <property type="protein sequence ID" value="WEF50681.1"/>
    <property type="molecule type" value="Genomic_DNA"/>
</dbReference>
<reference evidence="2 3" key="1">
    <citation type="submission" date="2022-11" db="EMBL/GenBank/DDBJ databases">
        <authorList>
            <person name="Siebert D."/>
            <person name="Busche T."/>
            <person name="Saydam E."/>
            <person name="Kalinowski J."/>
            <person name="Ruckert C."/>
            <person name="Blombach B."/>
        </authorList>
    </citation>
    <scope>NUCLEOTIDE SEQUENCE [LARGE SCALE GENOMIC DNA]</scope>
    <source>
        <strain evidence="2 3">DSM 1083</strain>
    </source>
</reference>
<dbReference type="Proteomes" id="UP001213907">
    <property type="component" value="Chromosome"/>
</dbReference>
<keyword evidence="1" id="KW-1133">Transmembrane helix</keyword>
<evidence type="ECO:0000313" key="3">
    <source>
        <dbReference type="Proteomes" id="UP001213907"/>
    </source>
</evidence>
<sequence length="80" mass="8672">MKSRADVSFDPGKEKAAVMAAFFMMLAGAGGLIEPFSGVRACEKFKAHGFAALSCRFAQAISGPCRKIKYDPNQEGRRQN</sequence>
<keyword evidence="1" id="KW-0812">Transmembrane</keyword>
<proteinExistence type="predicted"/>
<protein>
    <submittedName>
        <fullName evidence="2">Uncharacterized protein</fullName>
    </submittedName>
</protein>
<dbReference type="RefSeq" id="WP_275246310.1">
    <property type="nucleotide sequence ID" value="NZ_BAABDX010000001.1"/>
</dbReference>
<organism evidence="2 3">
    <name type="scientific">Afipia carboxydohydrogena</name>
    <name type="common">Pseudomonas carboxydohydrogena</name>
    <dbReference type="NCBI Taxonomy" id="290"/>
    <lineage>
        <taxon>Bacteria</taxon>
        <taxon>Pseudomonadati</taxon>
        <taxon>Pseudomonadota</taxon>
        <taxon>Alphaproteobacteria</taxon>
        <taxon>Hyphomicrobiales</taxon>
        <taxon>Nitrobacteraceae</taxon>
        <taxon>Afipia</taxon>
    </lineage>
</organism>
<gene>
    <name evidence="2" type="ORF">AFIC_002229</name>
</gene>